<sequence>MEYIESPLFNKLLNSYFTDDEYANFQWHLSLHPKSGDVIIGSGGLRKIRWMAKGRGKRSGVRIIYYYKSKEEQIWLLTIYTKNEAENIPASVLKKIKEELGL</sequence>
<proteinExistence type="predicted"/>
<dbReference type="InterPro" id="IPR009387">
    <property type="entry name" value="HigB-2"/>
</dbReference>
<organism evidence="1 2">
    <name type="scientific">Rickettsia tillamookensis</name>
    <dbReference type="NCBI Taxonomy" id="2761623"/>
    <lineage>
        <taxon>Bacteria</taxon>
        <taxon>Pseudomonadati</taxon>
        <taxon>Pseudomonadota</taxon>
        <taxon>Alphaproteobacteria</taxon>
        <taxon>Rickettsiales</taxon>
        <taxon>Rickettsiaceae</taxon>
        <taxon>Rickettsieae</taxon>
        <taxon>Rickettsia</taxon>
        <taxon>spotted fever group</taxon>
    </lineage>
</organism>
<reference evidence="1 2" key="1">
    <citation type="journal article" date="2021" name="Int. J. Syst. Evol. Microbiol.">
        <title>Characterization of a novel transitional group Rickettsia species (Rickettsia tillamookensis sp. nov.) from the western black-legged tick, Ixodes pacificus.</title>
        <authorList>
            <person name="Gauthier D.T."/>
            <person name="Karpathy S.E."/>
            <person name="Grizzard S.L."/>
            <person name="Batra D."/>
            <person name="Rowe L.A."/>
            <person name="Paddock C.D."/>
        </authorList>
    </citation>
    <scope>NUCLEOTIDE SEQUENCE [LARGE SCALE GENOMIC DNA]</scope>
    <source>
        <strain evidence="1 2">Tillamook 23</strain>
    </source>
</reference>
<dbReference type="PIRSF" id="PIRSF039032">
    <property type="entry name" value="HigB-2"/>
    <property type="match status" value="1"/>
</dbReference>
<evidence type="ECO:0000313" key="2">
    <source>
        <dbReference type="Proteomes" id="UP000595296"/>
    </source>
</evidence>
<gene>
    <name evidence="1" type="primary">higB-2</name>
    <name evidence="1" type="ORF">H6P87_00874</name>
</gene>
<dbReference type="RefSeq" id="WP_202068595.1">
    <property type="nucleotide sequence ID" value="NZ_CP060138.2"/>
</dbReference>
<evidence type="ECO:0000313" key="1">
    <source>
        <dbReference type="EMBL" id="QQV75321.1"/>
    </source>
</evidence>
<dbReference type="EMBL" id="CP060138">
    <property type="protein sequence ID" value="QQV75321.1"/>
    <property type="molecule type" value="Genomic_DNA"/>
</dbReference>
<keyword evidence="2" id="KW-1185">Reference proteome</keyword>
<accession>A0A9E6MHZ8</accession>
<protein>
    <submittedName>
        <fullName evidence="1">Toxin HigB-2</fullName>
    </submittedName>
</protein>
<dbReference type="Proteomes" id="UP000595296">
    <property type="component" value="Chromosome"/>
</dbReference>
<name>A0A9E6MHZ8_9RICK</name>